<comment type="similarity">
    <text evidence="10 11">Belongs to the TonB-dependent receptor family.</text>
</comment>
<evidence type="ECO:0000259" key="12">
    <source>
        <dbReference type="Pfam" id="PF00593"/>
    </source>
</evidence>
<dbReference type="InterPro" id="IPR036942">
    <property type="entry name" value="Beta-barrel_TonB_sf"/>
</dbReference>
<keyword evidence="15" id="KW-1185">Reference proteome</keyword>
<protein>
    <submittedName>
        <fullName evidence="14">TonB-dependent receptor plug domain-containing protein</fullName>
    </submittedName>
</protein>
<keyword evidence="3 10" id="KW-1134">Transmembrane beta strand</keyword>
<evidence type="ECO:0000256" key="3">
    <source>
        <dbReference type="ARBA" id="ARBA00022452"/>
    </source>
</evidence>
<comment type="subcellular location">
    <subcellularLocation>
        <location evidence="1 10">Cell outer membrane</location>
        <topology evidence="1 10">Multi-pass membrane protein</topology>
    </subcellularLocation>
</comment>
<evidence type="ECO:0000256" key="11">
    <source>
        <dbReference type="RuleBase" id="RU003357"/>
    </source>
</evidence>
<dbReference type="InterPro" id="IPR000531">
    <property type="entry name" value="Beta-barrel_TonB"/>
</dbReference>
<name>A0ABV9P1R8_9FLAO</name>
<feature type="domain" description="TonB-dependent receptor plug" evidence="13">
    <location>
        <begin position="46"/>
        <end position="150"/>
    </location>
</feature>
<dbReference type="Gene3D" id="2.170.130.10">
    <property type="entry name" value="TonB-dependent receptor, plug domain"/>
    <property type="match status" value="1"/>
</dbReference>
<proteinExistence type="inferred from homology"/>
<evidence type="ECO:0000256" key="9">
    <source>
        <dbReference type="ARBA" id="ARBA00023237"/>
    </source>
</evidence>
<evidence type="ECO:0000256" key="10">
    <source>
        <dbReference type="PROSITE-ProRule" id="PRU01360"/>
    </source>
</evidence>
<keyword evidence="5" id="KW-0732">Signal</keyword>
<evidence type="ECO:0000259" key="13">
    <source>
        <dbReference type="Pfam" id="PF07715"/>
    </source>
</evidence>
<accession>A0ABV9P1R8</accession>
<keyword evidence="8 14" id="KW-0675">Receptor</keyword>
<feature type="domain" description="TonB-dependent receptor-like beta-barrel" evidence="12">
    <location>
        <begin position="207"/>
        <end position="580"/>
    </location>
</feature>
<dbReference type="RefSeq" id="WP_379737664.1">
    <property type="nucleotide sequence ID" value="NZ_JBHSGW010000001.1"/>
</dbReference>
<dbReference type="PROSITE" id="PS52016">
    <property type="entry name" value="TONB_DEPENDENT_REC_3"/>
    <property type="match status" value="1"/>
</dbReference>
<dbReference type="Pfam" id="PF07715">
    <property type="entry name" value="Plug"/>
    <property type="match status" value="1"/>
</dbReference>
<keyword evidence="2 10" id="KW-0813">Transport</keyword>
<evidence type="ECO:0000256" key="1">
    <source>
        <dbReference type="ARBA" id="ARBA00004571"/>
    </source>
</evidence>
<evidence type="ECO:0000256" key="5">
    <source>
        <dbReference type="ARBA" id="ARBA00022729"/>
    </source>
</evidence>
<dbReference type="Pfam" id="PF00593">
    <property type="entry name" value="TonB_dep_Rec_b-barrel"/>
    <property type="match status" value="1"/>
</dbReference>
<dbReference type="PANTHER" id="PTHR30069">
    <property type="entry name" value="TONB-DEPENDENT OUTER MEMBRANE RECEPTOR"/>
    <property type="match status" value="1"/>
</dbReference>
<dbReference type="SUPFAM" id="SSF56935">
    <property type="entry name" value="Porins"/>
    <property type="match status" value="1"/>
</dbReference>
<dbReference type="InterPro" id="IPR037066">
    <property type="entry name" value="Plug_dom_sf"/>
</dbReference>
<comment type="caution">
    <text evidence="14">The sequence shown here is derived from an EMBL/GenBank/DDBJ whole genome shotgun (WGS) entry which is preliminary data.</text>
</comment>
<keyword evidence="6 11" id="KW-0798">TonB box</keyword>
<evidence type="ECO:0000256" key="7">
    <source>
        <dbReference type="ARBA" id="ARBA00023136"/>
    </source>
</evidence>
<keyword evidence="4 10" id="KW-0812">Transmembrane</keyword>
<evidence type="ECO:0000256" key="4">
    <source>
        <dbReference type="ARBA" id="ARBA00022692"/>
    </source>
</evidence>
<dbReference type="Proteomes" id="UP001595885">
    <property type="component" value="Unassembled WGS sequence"/>
</dbReference>
<evidence type="ECO:0000256" key="8">
    <source>
        <dbReference type="ARBA" id="ARBA00023170"/>
    </source>
</evidence>
<dbReference type="EMBL" id="JBHSGW010000001">
    <property type="protein sequence ID" value="MFC4738620.1"/>
    <property type="molecule type" value="Genomic_DNA"/>
</dbReference>
<dbReference type="InterPro" id="IPR039426">
    <property type="entry name" value="TonB-dep_rcpt-like"/>
</dbReference>
<keyword evidence="9 10" id="KW-0998">Cell outer membrane</keyword>
<evidence type="ECO:0000313" key="14">
    <source>
        <dbReference type="EMBL" id="MFC4738620.1"/>
    </source>
</evidence>
<dbReference type="Gene3D" id="2.40.170.20">
    <property type="entry name" value="TonB-dependent receptor, beta-barrel domain"/>
    <property type="match status" value="1"/>
</dbReference>
<evidence type="ECO:0000256" key="6">
    <source>
        <dbReference type="ARBA" id="ARBA00023077"/>
    </source>
</evidence>
<dbReference type="PANTHER" id="PTHR30069:SF29">
    <property type="entry name" value="HEMOGLOBIN AND HEMOGLOBIN-HAPTOGLOBIN-BINDING PROTEIN 1-RELATED"/>
    <property type="match status" value="1"/>
</dbReference>
<reference evidence="15" key="1">
    <citation type="journal article" date="2019" name="Int. J. Syst. Evol. Microbiol.">
        <title>The Global Catalogue of Microorganisms (GCM) 10K type strain sequencing project: providing services to taxonomists for standard genome sequencing and annotation.</title>
        <authorList>
            <consortium name="The Broad Institute Genomics Platform"/>
            <consortium name="The Broad Institute Genome Sequencing Center for Infectious Disease"/>
            <person name="Wu L."/>
            <person name="Ma J."/>
        </authorList>
    </citation>
    <scope>NUCLEOTIDE SEQUENCE [LARGE SCALE GENOMIC DNA]</scope>
    <source>
        <strain evidence="15">CCUG 50349</strain>
    </source>
</reference>
<evidence type="ECO:0000256" key="2">
    <source>
        <dbReference type="ARBA" id="ARBA00022448"/>
    </source>
</evidence>
<gene>
    <name evidence="14" type="ORF">ACFO3U_01290</name>
</gene>
<dbReference type="InterPro" id="IPR012910">
    <property type="entry name" value="Plug_dom"/>
</dbReference>
<organism evidence="14 15">
    <name type="scientific">Flavobacterium ponti</name>
    <dbReference type="NCBI Taxonomy" id="665133"/>
    <lineage>
        <taxon>Bacteria</taxon>
        <taxon>Pseudomonadati</taxon>
        <taxon>Bacteroidota</taxon>
        <taxon>Flavobacteriia</taxon>
        <taxon>Flavobacteriales</taxon>
        <taxon>Flavobacteriaceae</taxon>
        <taxon>Flavobacterium</taxon>
    </lineage>
</organism>
<evidence type="ECO:0000313" key="15">
    <source>
        <dbReference type="Proteomes" id="UP001595885"/>
    </source>
</evidence>
<keyword evidence="7 10" id="KW-0472">Membrane</keyword>
<sequence>MKNSIFVAFLTFFSLLGKAQDIQQKTDSLREVIVTSSRIDLPFDENSRTIQIVTASDIQKLGITNVADALQQVAGIDVRRQGVNGMQADLYIRGGGFDQTLLLIDGIKVDDPQTGHHTLNLALPIEVIERIEIIKGPAARIFGQNAFSGAVNIVTKSNSQNELVTKLQTGSYDQFMAEATGSINLDNSSHIVHFSKNFSNGYRENTDFDNQNIFVKSQFNKNKLPINLIATHSERKFGANGFYGIPTAKQQYEETQASLVGFSTVIKKGNLTWKPRVYWRRNQDEYIYIRSNPSIYRNLHITNKVAAELNGSYDSNLGTTGFGVEFSKYYIGSNNLGDNQREIATLFLEHRFQFLNDKFDVTPGIAASYFSDFDNKLFPGIDLGYKITDDLRVYGNVGFTYRVPTYTDLYYIGPQAIGNENLQPEDALAQELGIRWNTNRFNLSLVGFNRDSNDLIDYVRLNPSDVTFTPLNIQDVNTKGFETQFDYKFNLNNLGQKINIGYTFIEDEIQQTSAAESRYSINSLKHQLVGSYQMQWFRNFTNAISYRYLERTSGISYNVVDLSAVYKLNDMELSVYANNILNAEYSETSLIPMPKGNLLFGLKYTFK</sequence>